<comment type="similarity">
    <text evidence="2">Belongs to the 3-beta-HSD family.</text>
</comment>
<dbReference type="EMBL" id="BAAFJT010000019">
    <property type="protein sequence ID" value="GAB0198154.1"/>
    <property type="molecule type" value="Genomic_DNA"/>
</dbReference>
<dbReference type="Gene3D" id="3.40.50.720">
    <property type="entry name" value="NAD(P)-binding Rossmann-like Domain"/>
    <property type="match status" value="1"/>
</dbReference>
<accession>A0ABC9XKM6</accession>
<dbReference type="InterPro" id="IPR050425">
    <property type="entry name" value="NAD(P)_dehydrat-like"/>
</dbReference>
<sequence length="391" mass="44424">MIGSWQQPSLYSSTTKTSSEMDGAWVYLVTGGCGFIGEKIVELLSQQDYVKEVRVFDSVAREEVEKFTTATTHVTVMKGDIRDYNLLLAAMRGVHVVIHTAAIVDYRNTVPFWQMRAVNVGGTENVLRACCVLNIPYVVHTSSIAAVGPNTSHEPMFRGNEDTKYSGEVELPYGKTKAMAEKLVFEANGKKMSNGGKLTTCIIRANAVYGEKAMFLQELYLLTKARNSVLNYLEPENTERNYTYVGNVAWMHVLAARNLQLKPDLLAGQVYYSYDDTPTRKGFLIRHQLLSSVDPSVRLGSHIPYWKMWLMIQLHRIIKVILYPFWKPQPFLNLPLLNTIVTTFSYETDKASRHFGYKPLFTWKESKHRTAQWLKAAAGNLEPPQLHEKKN</sequence>
<keyword evidence="1 2" id="KW-0560">Oxidoreductase</keyword>
<name>A0ABC9XKM6_GRUJA</name>
<dbReference type="GO" id="GO:0016491">
    <property type="term" value="F:oxidoreductase activity"/>
    <property type="evidence" value="ECO:0007669"/>
    <property type="project" value="UniProtKB-KW"/>
</dbReference>
<gene>
    <name evidence="4" type="ORF">GRJ2_002280800</name>
</gene>
<feature type="domain" description="3-beta hydroxysteroid dehydrogenase/isomerase" evidence="3">
    <location>
        <begin position="28"/>
        <end position="290"/>
    </location>
</feature>
<organism evidence="4 5">
    <name type="scientific">Grus japonensis</name>
    <name type="common">Japanese crane</name>
    <name type="synonym">Red-crowned crane</name>
    <dbReference type="NCBI Taxonomy" id="30415"/>
    <lineage>
        <taxon>Eukaryota</taxon>
        <taxon>Metazoa</taxon>
        <taxon>Chordata</taxon>
        <taxon>Craniata</taxon>
        <taxon>Vertebrata</taxon>
        <taxon>Euteleostomi</taxon>
        <taxon>Archelosauria</taxon>
        <taxon>Archosauria</taxon>
        <taxon>Dinosauria</taxon>
        <taxon>Saurischia</taxon>
        <taxon>Theropoda</taxon>
        <taxon>Coelurosauria</taxon>
        <taxon>Aves</taxon>
        <taxon>Neognathae</taxon>
        <taxon>Neoaves</taxon>
        <taxon>Gruiformes</taxon>
        <taxon>Gruidae</taxon>
        <taxon>Grus</taxon>
    </lineage>
</organism>
<dbReference type="InterPro" id="IPR036291">
    <property type="entry name" value="NAD(P)-bd_dom_sf"/>
</dbReference>
<evidence type="ECO:0000256" key="2">
    <source>
        <dbReference type="RuleBase" id="RU004475"/>
    </source>
</evidence>
<dbReference type="FunFam" id="3.40.50.720:FF:000495">
    <property type="entry name" value="3 hydroxysteroid dehydrogenase, putative"/>
    <property type="match status" value="1"/>
</dbReference>
<protein>
    <submittedName>
        <fullName evidence="4">3 beta-hydroxysteroid dehydrogenase type 7-like</fullName>
    </submittedName>
</protein>
<dbReference type="PANTHER" id="PTHR10366">
    <property type="entry name" value="NAD DEPENDENT EPIMERASE/DEHYDRATASE"/>
    <property type="match status" value="1"/>
</dbReference>
<evidence type="ECO:0000313" key="4">
    <source>
        <dbReference type="EMBL" id="GAB0198154.1"/>
    </source>
</evidence>
<dbReference type="SUPFAM" id="SSF51735">
    <property type="entry name" value="NAD(P)-binding Rossmann-fold domains"/>
    <property type="match status" value="1"/>
</dbReference>
<reference evidence="4 5" key="1">
    <citation type="submission" date="2024-06" db="EMBL/GenBank/DDBJ databases">
        <title>The draft genome of Grus japonensis, version 3.</title>
        <authorList>
            <person name="Nabeshima K."/>
            <person name="Suzuki S."/>
            <person name="Onuma M."/>
        </authorList>
    </citation>
    <scope>NUCLEOTIDE SEQUENCE [LARGE SCALE GENOMIC DNA]</scope>
    <source>
        <strain evidence="4 5">451A</strain>
    </source>
</reference>
<evidence type="ECO:0000256" key="1">
    <source>
        <dbReference type="ARBA" id="ARBA00023002"/>
    </source>
</evidence>
<comment type="caution">
    <text evidence="4">The sequence shown here is derived from an EMBL/GenBank/DDBJ whole genome shotgun (WGS) entry which is preliminary data.</text>
</comment>
<evidence type="ECO:0000313" key="5">
    <source>
        <dbReference type="Proteomes" id="UP001623348"/>
    </source>
</evidence>
<dbReference type="AlphaFoldDB" id="A0ABC9XKM6"/>
<evidence type="ECO:0000259" key="3">
    <source>
        <dbReference type="Pfam" id="PF01073"/>
    </source>
</evidence>
<dbReference type="Proteomes" id="UP001623348">
    <property type="component" value="Unassembled WGS sequence"/>
</dbReference>
<dbReference type="PANTHER" id="PTHR10366:SF832">
    <property type="entry name" value="3-BETA HYDROXYSTEROID DEHYDROGENASE_ISOMERASE DOMAIN-CONTAINING PROTEIN"/>
    <property type="match status" value="1"/>
</dbReference>
<keyword evidence="5" id="KW-1185">Reference proteome</keyword>
<dbReference type="InterPro" id="IPR002225">
    <property type="entry name" value="3Beta_OHSteriod_DH/Estase"/>
</dbReference>
<dbReference type="Pfam" id="PF01073">
    <property type="entry name" value="3Beta_HSD"/>
    <property type="match status" value="1"/>
</dbReference>
<proteinExistence type="inferred from homology"/>